<comment type="similarity">
    <text evidence="7">Belongs to the MIP/aquaporin (TC 1.A.8) family.</text>
</comment>
<evidence type="ECO:0000313" key="9">
    <source>
        <dbReference type="EMBL" id="AQZ62105.1"/>
    </source>
</evidence>
<dbReference type="InterPro" id="IPR000425">
    <property type="entry name" value="MIP"/>
</dbReference>
<dbReference type="GO" id="GO:0019755">
    <property type="term" value="P:one-carbon compound transport"/>
    <property type="evidence" value="ECO:0007669"/>
    <property type="project" value="UniProtKB-ARBA"/>
</dbReference>
<gene>
    <name evidence="9" type="ORF">BKM31_12035</name>
</gene>
<evidence type="ECO:0000313" key="10">
    <source>
        <dbReference type="Proteomes" id="UP000190797"/>
    </source>
</evidence>
<feature type="transmembrane region" description="Helical" evidence="8">
    <location>
        <begin position="39"/>
        <end position="62"/>
    </location>
</feature>
<keyword evidence="10" id="KW-1185">Reference proteome</keyword>
<dbReference type="GO" id="GO:0016020">
    <property type="term" value="C:membrane"/>
    <property type="evidence" value="ECO:0007669"/>
    <property type="project" value="InterPro"/>
</dbReference>
<dbReference type="STRING" id="1909395.BKM31_12035"/>
<dbReference type="EMBL" id="CP017717">
    <property type="protein sequence ID" value="AQZ62105.1"/>
    <property type="molecule type" value="Genomic_DNA"/>
</dbReference>
<evidence type="ECO:0000256" key="5">
    <source>
        <dbReference type="ARBA" id="ARBA00022989"/>
    </source>
</evidence>
<feature type="transmembrane region" description="Helical" evidence="8">
    <location>
        <begin position="183"/>
        <end position="204"/>
    </location>
</feature>
<evidence type="ECO:0000256" key="6">
    <source>
        <dbReference type="ARBA" id="ARBA00023136"/>
    </source>
</evidence>
<keyword evidence="2 7" id="KW-0813">Transport</keyword>
<evidence type="ECO:0000256" key="1">
    <source>
        <dbReference type="ARBA" id="ARBA00004127"/>
    </source>
</evidence>
<evidence type="ECO:0000256" key="4">
    <source>
        <dbReference type="ARBA" id="ARBA00022737"/>
    </source>
</evidence>
<dbReference type="PROSITE" id="PS00221">
    <property type="entry name" value="MIP"/>
    <property type="match status" value="1"/>
</dbReference>
<dbReference type="OrthoDB" id="9807293at2"/>
<reference evidence="10" key="1">
    <citation type="journal article" date="2017" name="Med. Chem. Commun.">
        <title>Nonomuraea sp. ATCC 55076 harbours the largest actinomycete chromosome to date and the kistamicin biosynthetic gene cluster.</title>
        <authorList>
            <person name="Nazari B."/>
            <person name="Forneris C.C."/>
            <person name="Gibson M.I."/>
            <person name="Moon K."/>
            <person name="Schramma K.R."/>
            <person name="Seyedsayamdost M.R."/>
        </authorList>
    </citation>
    <scope>NUCLEOTIDE SEQUENCE [LARGE SCALE GENOMIC DNA]</scope>
    <source>
        <strain evidence="10">ATCC 55076</strain>
    </source>
</reference>
<dbReference type="RefSeq" id="WP_080038248.1">
    <property type="nucleotide sequence ID" value="NZ_CP017717.1"/>
</dbReference>
<proteinExistence type="inferred from homology"/>
<name>A0A1U9ZVX9_9ACTN</name>
<dbReference type="Pfam" id="PF00230">
    <property type="entry name" value="MIP"/>
    <property type="match status" value="1"/>
</dbReference>
<dbReference type="Gene3D" id="1.20.1080.10">
    <property type="entry name" value="Glycerol uptake facilitator protein"/>
    <property type="match status" value="1"/>
</dbReference>
<accession>A0A1U9ZVX9</accession>
<evidence type="ECO:0000256" key="7">
    <source>
        <dbReference type="RuleBase" id="RU000477"/>
    </source>
</evidence>
<dbReference type="InterPro" id="IPR034294">
    <property type="entry name" value="Aquaporin_transptr"/>
</dbReference>
<feature type="transmembrane region" description="Helical" evidence="8">
    <location>
        <begin position="139"/>
        <end position="163"/>
    </location>
</feature>
<sequence length="217" mass="22042">MRSYITEFIGTFFLVFTVGVTALTGAPLAPVAIGAILMVMVYAGGHISGGHYNPAVTLAVLLRGRITMADALPYWVAQVAGGVVAAMVAAYVINPSAVRAVSPSGRGVWVALVAEALFTFALAYVVLNAATSKDHPGNSFYGLAIGFTVAAGAFTVGGVSGGAFNPAVAIGAASIGLFDWTRIWVWLVAELIGAAAAGIVFLALNPSDRAPVRASAA</sequence>
<evidence type="ECO:0000256" key="8">
    <source>
        <dbReference type="SAM" id="Phobius"/>
    </source>
</evidence>
<evidence type="ECO:0000256" key="3">
    <source>
        <dbReference type="ARBA" id="ARBA00022692"/>
    </source>
</evidence>
<organism evidence="9 10">
    <name type="scientific">[Actinomadura] parvosata subsp. kistnae</name>
    <dbReference type="NCBI Taxonomy" id="1909395"/>
    <lineage>
        <taxon>Bacteria</taxon>
        <taxon>Bacillati</taxon>
        <taxon>Actinomycetota</taxon>
        <taxon>Actinomycetes</taxon>
        <taxon>Streptosporangiales</taxon>
        <taxon>Streptosporangiaceae</taxon>
        <taxon>Nonomuraea</taxon>
    </lineage>
</organism>
<feature type="transmembrane region" description="Helical" evidence="8">
    <location>
        <begin position="108"/>
        <end position="127"/>
    </location>
</feature>
<dbReference type="InterPro" id="IPR023271">
    <property type="entry name" value="Aquaporin-like"/>
</dbReference>
<dbReference type="AlphaFoldDB" id="A0A1U9ZVX9"/>
<comment type="subcellular location">
    <subcellularLocation>
        <location evidence="1">Endomembrane system</location>
        <topology evidence="1">Multi-pass membrane protein</topology>
    </subcellularLocation>
</comment>
<dbReference type="SUPFAM" id="SSF81338">
    <property type="entry name" value="Aquaporin-like"/>
    <property type="match status" value="1"/>
</dbReference>
<dbReference type="Proteomes" id="UP000190797">
    <property type="component" value="Chromosome"/>
</dbReference>
<dbReference type="KEGG" id="noa:BKM31_12035"/>
<dbReference type="PANTHER" id="PTHR45665:SF9">
    <property type="entry name" value="AQUAPORIN-8"/>
    <property type="match status" value="1"/>
</dbReference>
<dbReference type="PRINTS" id="PR00783">
    <property type="entry name" value="MINTRINSICP"/>
</dbReference>
<dbReference type="GO" id="GO:0005737">
    <property type="term" value="C:cytoplasm"/>
    <property type="evidence" value="ECO:0007669"/>
    <property type="project" value="UniProtKB-ARBA"/>
</dbReference>
<keyword evidence="4" id="KW-0677">Repeat</keyword>
<keyword evidence="3 7" id="KW-0812">Transmembrane</keyword>
<dbReference type="GO" id="GO:0012505">
    <property type="term" value="C:endomembrane system"/>
    <property type="evidence" value="ECO:0007669"/>
    <property type="project" value="UniProtKB-SubCell"/>
</dbReference>
<dbReference type="InterPro" id="IPR022357">
    <property type="entry name" value="MIP_CS"/>
</dbReference>
<dbReference type="GO" id="GO:0015250">
    <property type="term" value="F:water channel activity"/>
    <property type="evidence" value="ECO:0007669"/>
    <property type="project" value="TreeGrafter"/>
</dbReference>
<feature type="transmembrane region" description="Helical" evidence="8">
    <location>
        <begin position="12"/>
        <end position="33"/>
    </location>
</feature>
<dbReference type="PANTHER" id="PTHR45665">
    <property type="entry name" value="AQUAPORIN-8"/>
    <property type="match status" value="1"/>
</dbReference>
<evidence type="ECO:0000256" key="2">
    <source>
        <dbReference type="ARBA" id="ARBA00022448"/>
    </source>
</evidence>
<keyword evidence="5 8" id="KW-1133">Transmembrane helix</keyword>
<keyword evidence="6 8" id="KW-0472">Membrane</keyword>
<feature type="transmembrane region" description="Helical" evidence="8">
    <location>
        <begin position="74"/>
        <end position="93"/>
    </location>
</feature>
<protein>
    <submittedName>
        <fullName evidence="9">Porin</fullName>
    </submittedName>
</protein>